<dbReference type="RefSeq" id="WP_163946083.1">
    <property type="nucleotide sequence ID" value="NZ_JAAIKC010000003.1"/>
</dbReference>
<dbReference type="Gene3D" id="3.40.630.30">
    <property type="match status" value="1"/>
</dbReference>
<reference evidence="4" key="1">
    <citation type="submission" date="2020-02" db="EMBL/GenBank/DDBJ databases">
        <authorList>
            <person name="Shen X.-R."/>
            <person name="Zhang Y.-X."/>
        </authorList>
    </citation>
    <scope>NUCLEOTIDE SEQUENCE</scope>
    <source>
        <strain evidence="4">SYP-B3998</strain>
    </source>
</reference>
<dbReference type="InterPro" id="IPR050680">
    <property type="entry name" value="YpeA/RimI_acetyltransf"/>
</dbReference>
<comment type="caution">
    <text evidence="4">The sequence shown here is derived from an EMBL/GenBank/DDBJ whole genome shotgun (WGS) entry which is preliminary data.</text>
</comment>
<evidence type="ECO:0000256" key="2">
    <source>
        <dbReference type="ARBA" id="ARBA00023315"/>
    </source>
</evidence>
<dbReference type="InterPro" id="IPR000182">
    <property type="entry name" value="GNAT_dom"/>
</dbReference>
<dbReference type="AlphaFoldDB" id="A0A6G3ZY97"/>
<dbReference type="InterPro" id="IPR016181">
    <property type="entry name" value="Acyl_CoA_acyltransferase"/>
</dbReference>
<protein>
    <submittedName>
        <fullName evidence="4">GNAT family N-acetyltransferase</fullName>
    </submittedName>
</protein>
<name>A0A6G3ZY97_9BACL</name>
<keyword evidence="2" id="KW-0012">Acyltransferase</keyword>
<organism evidence="4">
    <name type="scientific">Paenibacillus sp. SYP-B3998</name>
    <dbReference type="NCBI Taxonomy" id="2678564"/>
    <lineage>
        <taxon>Bacteria</taxon>
        <taxon>Bacillati</taxon>
        <taxon>Bacillota</taxon>
        <taxon>Bacilli</taxon>
        <taxon>Bacillales</taxon>
        <taxon>Paenibacillaceae</taxon>
        <taxon>Paenibacillus</taxon>
    </lineage>
</organism>
<sequence length="169" mass="19601">MIQVRIVEFTDLEAFWQLRLEALRTTPEAFSASYEENIPLTMSEVEKRFHYTECDTYIIGAFTEENQLVGLMGFRREQRIKLKHKGTIWGVYVTPTFRGKGIAKQLLAEILRRGKQLDGLKKINLSVVSTNQNAVELYRKLGFETYGTEKNALVVNGHGYDEEFMTYTY</sequence>
<proteinExistence type="predicted"/>
<accession>A0A6G3ZY97</accession>
<dbReference type="EMBL" id="JAAIKC010000003">
    <property type="protein sequence ID" value="NEW06664.1"/>
    <property type="molecule type" value="Genomic_DNA"/>
</dbReference>
<dbReference type="SUPFAM" id="SSF55729">
    <property type="entry name" value="Acyl-CoA N-acyltransferases (Nat)"/>
    <property type="match status" value="1"/>
</dbReference>
<dbReference type="PROSITE" id="PS51186">
    <property type="entry name" value="GNAT"/>
    <property type="match status" value="1"/>
</dbReference>
<evidence type="ECO:0000259" key="3">
    <source>
        <dbReference type="PROSITE" id="PS51186"/>
    </source>
</evidence>
<evidence type="ECO:0000256" key="1">
    <source>
        <dbReference type="ARBA" id="ARBA00022679"/>
    </source>
</evidence>
<dbReference type="Pfam" id="PF00583">
    <property type="entry name" value="Acetyltransf_1"/>
    <property type="match status" value="1"/>
</dbReference>
<dbReference type="PANTHER" id="PTHR43420">
    <property type="entry name" value="ACETYLTRANSFERASE"/>
    <property type="match status" value="1"/>
</dbReference>
<dbReference type="GO" id="GO:0016747">
    <property type="term" value="F:acyltransferase activity, transferring groups other than amino-acyl groups"/>
    <property type="evidence" value="ECO:0007669"/>
    <property type="project" value="InterPro"/>
</dbReference>
<evidence type="ECO:0000313" key="4">
    <source>
        <dbReference type="EMBL" id="NEW06664.1"/>
    </source>
</evidence>
<keyword evidence="1 4" id="KW-0808">Transferase</keyword>
<gene>
    <name evidence="4" type="ORF">GK047_11625</name>
</gene>
<feature type="domain" description="N-acetyltransferase" evidence="3">
    <location>
        <begin position="2"/>
        <end position="166"/>
    </location>
</feature>
<dbReference type="CDD" id="cd04301">
    <property type="entry name" value="NAT_SF"/>
    <property type="match status" value="1"/>
</dbReference>